<proteinExistence type="predicted"/>
<dbReference type="Proteomes" id="UP001496627">
    <property type="component" value="Unassembled WGS sequence"/>
</dbReference>
<evidence type="ECO:0000313" key="1">
    <source>
        <dbReference type="EMBL" id="MEQ1406144.1"/>
    </source>
</evidence>
<protein>
    <submittedName>
        <fullName evidence="1">Uncharacterized protein</fullName>
    </submittedName>
</protein>
<keyword evidence="2" id="KW-1185">Reference proteome</keyword>
<reference evidence="1 2" key="1">
    <citation type="submission" date="2024-05" db="EMBL/GenBank/DDBJ databases">
        <title>Neorhizobium sp. Rsf11, a plant growth promoting and heavy metal resistant PAH-degrader.</title>
        <authorList>
            <person name="Golubev S.N."/>
            <person name="Muratova A.Y."/>
            <person name="Markelova M.I."/>
        </authorList>
    </citation>
    <scope>NUCLEOTIDE SEQUENCE [LARGE SCALE GENOMIC DNA]</scope>
    <source>
        <strain evidence="1 2">Rsf11</strain>
    </source>
</reference>
<sequence length="81" mass="8740">MHIIAIRPEKTGGNILARFDVQLDGMRMFNLALKQTSAGLRVFSPSAFGSAVVTFTPETSEALVALASGEIRHNDEHRTAA</sequence>
<dbReference type="EMBL" id="JBEAAL010000009">
    <property type="protein sequence ID" value="MEQ1406144.1"/>
    <property type="molecule type" value="Genomic_DNA"/>
</dbReference>
<organism evidence="1 2">
    <name type="scientific">Neorhizobium phenanthreniclasticum</name>
    <dbReference type="NCBI Taxonomy" id="3157917"/>
    <lineage>
        <taxon>Bacteria</taxon>
        <taxon>Pseudomonadati</taxon>
        <taxon>Pseudomonadota</taxon>
        <taxon>Alphaproteobacteria</taxon>
        <taxon>Hyphomicrobiales</taxon>
        <taxon>Rhizobiaceae</taxon>
        <taxon>Rhizobium/Agrobacterium group</taxon>
        <taxon>Neorhizobium</taxon>
    </lineage>
</organism>
<gene>
    <name evidence="1" type="ORF">ABK249_14480</name>
</gene>
<dbReference type="RefSeq" id="WP_348863174.1">
    <property type="nucleotide sequence ID" value="NZ_JBEAAL010000009.1"/>
</dbReference>
<accession>A0ABV0M5A8</accession>
<evidence type="ECO:0000313" key="2">
    <source>
        <dbReference type="Proteomes" id="UP001496627"/>
    </source>
</evidence>
<name>A0ABV0M5A8_9HYPH</name>
<comment type="caution">
    <text evidence="1">The sequence shown here is derived from an EMBL/GenBank/DDBJ whole genome shotgun (WGS) entry which is preliminary data.</text>
</comment>